<evidence type="ECO:0000256" key="3">
    <source>
        <dbReference type="ARBA" id="ARBA00022692"/>
    </source>
</evidence>
<sequence>MPGTFTIDTVVSLLDKYPFSPAGATVISLLLWNKARQLSAYELTFGQWLKDTASARTKAYLAWVFLKTLNRVVVRLIINRGWKRDRPAWTSGKEVIVITGGAGGIGGALVDLLSKKTNKVAVLDLGPPTYKARNVNYYKCDVSSEKQVAEVAKQIRSDLGHPTILINNAGIARGETIMNLSAQQFMKTYKVNTLAAFIIIKEFIPHIIKTNHGHIMTVASSASYASIPQLSEYACSKSAVLSLHEVLSSELIHRYNAPRVRTSVICPTKVQTNMGQAMEDHPSQFWTPVLTPQEVAKEMFALIDSGLSGHKVMPLYASLILPSIRALPEWHRFVVNTAGKTHETITDKRNASIMEDYRKKLAEQDENKDD</sequence>
<evidence type="ECO:0000256" key="4">
    <source>
        <dbReference type="ARBA" id="ARBA00022857"/>
    </source>
</evidence>
<gene>
    <name evidence="13" type="primary">Mo05196</name>
    <name evidence="13" type="ORF">E5Q_05196</name>
</gene>
<dbReference type="RefSeq" id="XP_014567670.1">
    <property type="nucleotide sequence ID" value="XM_014712184.1"/>
</dbReference>
<keyword evidence="5" id="KW-1133">Transmembrane helix</keyword>
<keyword evidence="14" id="KW-1185">Reference proteome</keyword>
<keyword evidence="3" id="KW-0812">Transmembrane</keyword>
<reference evidence="13 14" key="1">
    <citation type="journal article" date="2011" name="J. Gen. Appl. Microbiol.">
        <title>Draft genome sequencing of the enigmatic basidiomycete Mixia osmundae.</title>
        <authorList>
            <person name="Nishida H."/>
            <person name="Nagatsuka Y."/>
            <person name="Sugiyama J."/>
        </authorList>
    </citation>
    <scope>NUCLEOTIDE SEQUENCE [LARGE SCALE GENOMIC DNA]</scope>
    <source>
        <strain evidence="14">CBS 9802 / IAM 14324 / JCM 22182 / KY 12970</strain>
    </source>
</reference>
<dbReference type="FunFam" id="3.40.50.720:FF:000131">
    <property type="entry name" value="Short-chain dehydrogenase/reductase 3"/>
    <property type="match status" value="1"/>
</dbReference>
<dbReference type="InterPro" id="IPR020904">
    <property type="entry name" value="Sc_DH/Rdtase_CS"/>
</dbReference>
<evidence type="ECO:0000256" key="8">
    <source>
        <dbReference type="ARBA" id="ARBA00023136"/>
    </source>
</evidence>
<keyword evidence="6" id="KW-0560">Oxidoreductase</keyword>
<dbReference type="PRINTS" id="PR00080">
    <property type="entry name" value="SDRFAMILY"/>
</dbReference>
<dbReference type="HOGENOM" id="CLU_010194_5_0_1"/>
<reference evidence="13 14" key="2">
    <citation type="journal article" date="2012" name="Open Biol.">
        <title>Characteristics of nucleosomes and linker DNA regions on the genome of the basidiomycete Mixia osmundae revealed by mono- and dinucleosome mapping.</title>
        <authorList>
            <person name="Nishida H."/>
            <person name="Kondo S."/>
            <person name="Matsumoto T."/>
            <person name="Suzuki Y."/>
            <person name="Yoshikawa H."/>
            <person name="Taylor T.D."/>
            <person name="Sugiyama J."/>
        </authorList>
    </citation>
    <scope>NUCLEOTIDE SEQUENCE [LARGE SCALE GENOMIC DNA]</scope>
    <source>
        <strain evidence="14">CBS 9802 / IAM 14324 / JCM 22182 / KY 12970</strain>
    </source>
</reference>
<dbReference type="Proteomes" id="UP000009131">
    <property type="component" value="Unassembled WGS sequence"/>
</dbReference>
<name>G7E6Q0_MIXOS</name>
<dbReference type="SUPFAM" id="SSF51735">
    <property type="entry name" value="NAD(P)-binding Rossmann-fold domains"/>
    <property type="match status" value="1"/>
</dbReference>
<dbReference type="OMA" id="NQKDIHV"/>
<dbReference type="eggNOG" id="KOG1201">
    <property type="taxonomic scope" value="Eukaryota"/>
</dbReference>
<proteinExistence type="inferred from homology"/>
<dbReference type="GO" id="GO:0016020">
    <property type="term" value="C:membrane"/>
    <property type="evidence" value="ECO:0007669"/>
    <property type="project" value="UniProtKB-SubCell"/>
</dbReference>
<comment type="caution">
    <text evidence="13">The sequence shown here is derived from an EMBL/GenBank/DDBJ whole genome shotgun (WGS) entry which is preliminary data.</text>
</comment>
<dbReference type="PROSITE" id="PS00061">
    <property type="entry name" value="ADH_SHORT"/>
    <property type="match status" value="1"/>
</dbReference>
<keyword evidence="8" id="KW-0472">Membrane</keyword>
<keyword evidence="7" id="KW-0443">Lipid metabolism</keyword>
<dbReference type="GO" id="GO:0052650">
    <property type="term" value="F:all-trans-retinol dehydrogenase (NADP+) activity"/>
    <property type="evidence" value="ECO:0007669"/>
    <property type="project" value="UniProtKB-ARBA"/>
</dbReference>
<dbReference type="InterPro" id="IPR002347">
    <property type="entry name" value="SDR_fam"/>
</dbReference>
<dbReference type="STRING" id="764103.G7E6Q0"/>
<evidence type="ECO:0000256" key="12">
    <source>
        <dbReference type="RuleBase" id="RU000363"/>
    </source>
</evidence>
<dbReference type="FunCoup" id="G7E6Q0">
    <property type="interactions" value="90"/>
</dbReference>
<dbReference type="PANTHER" id="PTHR24322:SF736">
    <property type="entry name" value="RETINOL DEHYDROGENASE 10"/>
    <property type="match status" value="1"/>
</dbReference>
<comment type="function">
    <text evidence="9">Catalyzes the reduction of all-trans-retinal to all-trans-retinol in the presence of NADPH.</text>
</comment>
<dbReference type="InterPro" id="IPR036291">
    <property type="entry name" value="NAD(P)-bd_dom_sf"/>
</dbReference>
<evidence type="ECO:0000256" key="5">
    <source>
        <dbReference type="ARBA" id="ARBA00022989"/>
    </source>
</evidence>
<accession>G7E6Q0</accession>
<evidence type="ECO:0000256" key="11">
    <source>
        <dbReference type="ARBA" id="ARBA00082544"/>
    </source>
</evidence>
<dbReference type="InParanoid" id="G7E6Q0"/>
<evidence type="ECO:0000313" key="14">
    <source>
        <dbReference type="Proteomes" id="UP000009131"/>
    </source>
</evidence>
<dbReference type="PRINTS" id="PR00081">
    <property type="entry name" value="GDHRDH"/>
</dbReference>
<dbReference type="Gene3D" id="3.40.50.720">
    <property type="entry name" value="NAD(P)-binding Rossmann-like Domain"/>
    <property type="match status" value="1"/>
</dbReference>
<comment type="subcellular location">
    <subcellularLocation>
        <location evidence="1">Membrane</location>
        <topology evidence="1">Multi-pass membrane protein</topology>
    </subcellularLocation>
</comment>
<dbReference type="Pfam" id="PF00106">
    <property type="entry name" value="adh_short"/>
    <property type="match status" value="1"/>
</dbReference>
<evidence type="ECO:0000256" key="9">
    <source>
        <dbReference type="ARBA" id="ARBA00059620"/>
    </source>
</evidence>
<evidence type="ECO:0000256" key="10">
    <source>
        <dbReference type="ARBA" id="ARBA00068717"/>
    </source>
</evidence>
<comment type="similarity">
    <text evidence="2 12">Belongs to the short-chain dehydrogenases/reductases (SDR) family.</text>
</comment>
<keyword evidence="4" id="KW-0521">NADP</keyword>
<evidence type="ECO:0000256" key="7">
    <source>
        <dbReference type="ARBA" id="ARBA00023098"/>
    </source>
</evidence>
<protein>
    <recommendedName>
        <fullName evidence="10">Short-chain dehydrogenase/reductase 3</fullName>
    </recommendedName>
    <alternativeName>
        <fullName evidence="11">Retinal short-chain dehydrogenase/reductase 1</fullName>
    </alternativeName>
</protein>
<dbReference type="EMBL" id="BABT02000153">
    <property type="protein sequence ID" value="GAA98510.1"/>
    <property type="molecule type" value="Genomic_DNA"/>
</dbReference>
<evidence type="ECO:0000313" key="13">
    <source>
        <dbReference type="EMBL" id="GAA98510.1"/>
    </source>
</evidence>
<dbReference type="PANTHER" id="PTHR24322">
    <property type="entry name" value="PKSB"/>
    <property type="match status" value="1"/>
</dbReference>
<evidence type="ECO:0000256" key="1">
    <source>
        <dbReference type="ARBA" id="ARBA00004141"/>
    </source>
</evidence>
<evidence type="ECO:0000256" key="2">
    <source>
        <dbReference type="ARBA" id="ARBA00006484"/>
    </source>
</evidence>
<dbReference type="OrthoDB" id="10253736at2759"/>
<organism evidence="13 14">
    <name type="scientific">Mixia osmundae (strain CBS 9802 / IAM 14324 / JCM 22182 / KY 12970)</name>
    <dbReference type="NCBI Taxonomy" id="764103"/>
    <lineage>
        <taxon>Eukaryota</taxon>
        <taxon>Fungi</taxon>
        <taxon>Dikarya</taxon>
        <taxon>Basidiomycota</taxon>
        <taxon>Pucciniomycotina</taxon>
        <taxon>Mixiomycetes</taxon>
        <taxon>Mixiales</taxon>
        <taxon>Mixiaceae</taxon>
        <taxon>Mixia</taxon>
    </lineage>
</organism>
<dbReference type="AlphaFoldDB" id="G7E6Q0"/>
<evidence type="ECO:0000256" key="6">
    <source>
        <dbReference type="ARBA" id="ARBA00023002"/>
    </source>
</evidence>